<feature type="region of interest" description="Disordered" evidence="9">
    <location>
        <begin position="513"/>
        <end position="550"/>
    </location>
</feature>
<dbReference type="EMBL" id="CAKKNE010000002">
    <property type="protein sequence ID" value="CAH0368405.1"/>
    <property type="molecule type" value="Genomic_DNA"/>
</dbReference>
<comment type="subunit">
    <text evidence="2">Homodimer.</text>
</comment>
<keyword evidence="6" id="KW-0255">Endonuclease</keyword>
<evidence type="ECO:0000256" key="3">
    <source>
        <dbReference type="ARBA" id="ARBA00022694"/>
    </source>
</evidence>
<dbReference type="AlphaFoldDB" id="A0A7S4EDE4"/>
<dbReference type="GO" id="GO:0005634">
    <property type="term" value="C:nucleus"/>
    <property type="evidence" value="ECO:0007669"/>
    <property type="project" value="TreeGrafter"/>
</dbReference>
<evidence type="ECO:0000256" key="9">
    <source>
        <dbReference type="SAM" id="MobiDB-lite"/>
    </source>
</evidence>
<feature type="domain" description="Metallo-beta-lactamase" evidence="10">
    <location>
        <begin position="82"/>
        <end position="138"/>
    </location>
</feature>
<accession>A0A7S4EDE4</accession>
<evidence type="ECO:0000256" key="1">
    <source>
        <dbReference type="ARBA" id="ARBA00001947"/>
    </source>
</evidence>
<evidence type="ECO:0000256" key="4">
    <source>
        <dbReference type="ARBA" id="ARBA00022722"/>
    </source>
</evidence>
<proteinExistence type="inferred from homology"/>
<sequence>MQLLVLSTVITAHAWRLPARRRHIVKRATRLPQEPAELDDWLKPYAGADDFRAERQQQLAETASDLEITFLGTASCVPSVTRGVSCTALRYDGATYLFDAGEATQVQAQRTTLVKPGKVEAIFVTHLHGDHTFGLPGLLCLCGQDRDASDQPIEIFGPEGLRAYVRASLQLTQSRVAAPHVIHELVGVPNRPPPGFRARAASFIVAFALGAARRRREAGRHRRDALTTRKNAGPPRGPFVSPKATGQSEAAFGEVFEGRNIPRDADGAWTCETRSKALTVRAAPMAHTVPCVGFVVVEPDRPGALDVDKVAPILERNIEALKAKGIKEPRRLYRVIKEMGADQQFTFPDGAVIRRDDVVGPDKRGRVLVFCGDTADASSLLPLLPARGADVVVHEATNCRVEPFDNDVTEEEVERSSVSHGHSTPQLAGRFAALAGAERLVLNHFSPRYKGDASPAALAVMAKIEDAARSAFDGEVVAAWDLLNLPVAAKDEASAASASADAARLEAGADAADAFRRGEIAPQPPRKKAPPRLKKKPQPGAPSKASTKVR</sequence>
<dbReference type="OrthoDB" id="527344at2759"/>
<evidence type="ECO:0000259" key="10">
    <source>
        <dbReference type="Pfam" id="PF00753"/>
    </source>
</evidence>
<dbReference type="InterPro" id="IPR036866">
    <property type="entry name" value="RibonucZ/Hydroxyglut_hydro"/>
</dbReference>
<dbReference type="EMBL" id="HBIW01024376">
    <property type="protein sequence ID" value="CAE0705556.1"/>
    <property type="molecule type" value="Transcribed_RNA"/>
</dbReference>
<keyword evidence="8" id="KW-0862">Zinc</keyword>
<keyword evidence="3" id="KW-0819">tRNA processing</keyword>
<organism evidence="11">
    <name type="scientific">Pelagomonas calceolata</name>
    <dbReference type="NCBI Taxonomy" id="35677"/>
    <lineage>
        <taxon>Eukaryota</taxon>
        <taxon>Sar</taxon>
        <taxon>Stramenopiles</taxon>
        <taxon>Ochrophyta</taxon>
        <taxon>Pelagophyceae</taxon>
        <taxon>Pelagomonadales</taxon>
        <taxon>Pelagomonadaceae</taxon>
        <taxon>Pelagomonas</taxon>
    </lineage>
</organism>
<dbReference type="CDD" id="cd07717">
    <property type="entry name" value="RNaseZ_ZiPD-like_MBL-fold"/>
    <property type="match status" value="1"/>
</dbReference>
<dbReference type="HAMAP" id="MF_01818">
    <property type="entry name" value="RNase_Z_BN"/>
    <property type="match status" value="1"/>
</dbReference>
<evidence type="ECO:0000313" key="13">
    <source>
        <dbReference type="Proteomes" id="UP000789595"/>
    </source>
</evidence>
<evidence type="ECO:0000256" key="8">
    <source>
        <dbReference type="ARBA" id="ARBA00022833"/>
    </source>
</evidence>
<dbReference type="SUPFAM" id="SSF56281">
    <property type="entry name" value="Metallo-hydrolase/oxidoreductase"/>
    <property type="match status" value="1"/>
</dbReference>
<comment type="cofactor">
    <cofactor evidence="1">
        <name>Zn(2+)</name>
        <dbReference type="ChEBI" id="CHEBI:29105"/>
    </cofactor>
</comment>
<gene>
    <name evidence="11" type="ORF">PCAL00307_LOCUS21005</name>
    <name evidence="12" type="ORF">PECAL_2P14710</name>
</gene>
<reference evidence="11" key="1">
    <citation type="submission" date="2021-01" db="EMBL/GenBank/DDBJ databases">
        <authorList>
            <person name="Corre E."/>
            <person name="Pelletier E."/>
            <person name="Niang G."/>
            <person name="Scheremetjew M."/>
            <person name="Finn R."/>
            <person name="Kale V."/>
            <person name="Holt S."/>
            <person name="Cochrane G."/>
            <person name="Meng A."/>
            <person name="Brown T."/>
            <person name="Cohen L."/>
        </authorList>
    </citation>
    <scope>NUCLEOTIDE SEQUENCE</scope>
    <source>
        <strain evidence="11">CCMP1756</strain>
    </source>
</reference>
<evidence type="ECO:0000256" key="2">
    <source>
        <dbReference type="ARBA" id="ARBA00011738"/>
    </source>
</evidence>
<evidence type="ECO:0000313" key="11">
    <source>
        <dbReference type="EMBL" id="CAE0705556.1"/>
    </source>
</evidence>
<keyword evidence="13" id="KW-1185">Reference proteome</keyword>
<dbReference type="Gene3D" id="3.60.15.10">
    <property type="entry name" value="Ribonuclease Z/Hydroxyacylglutathione hydrolase-like"/>
    <property type="match status" value="1"/>
</dbReference>
<dbReference type="Pfam" id="PF00753">
    <property type="entry name" value="Lactamase_B"/>
    <property type="match status" value="1"/>
</dbReference>
<feature type="region of interest" description="Disordered" evidence="9">
    <location>
        <begin position="217"/>
        <end position="244"/>
    </location>
</feature>
<dbReference type="PANTHER" id="PTHR46018">
    <property type="entry name" value="ZINC PHOSPHODIESTERASE ELAC PROTEIN 1"/>
    <property type="match status" value="1"/>
</dbReference>
<keyword evidence="7" id="KW-0378">Hydrolase</keyword>
<evidence type="ECO:0000256" key="7">
    <source>
        <dbReference type="ARBA" id="ARBA00022801"/>
    </source>
</evidence>
<evidence type="ECO:0000256" key="6">
    <source>
        <dbReference type="ARBA" id="ARBA00022759"/>
    </source>
</evidence>
<dbReference type="InterPro" id="IPR013471">
    <property type="entry name" value="RNase_Z/BN"/>
</dbReference>
<protein>
    <recommendedName>
        <fullName evidence="10">Metallo-beta-lactamase domain-containing protein</fullName>
    </recommendedName>
</protein>
<dbReference type="InterPro" id="IPR001279">
    <property type="entry name" value="Metallo-B-lactamas"/>
</dbReference>
<dbReference type="Proteomes" id="UP000789595">
    <property type="component" value="Unassembled WGS sequence"/>
</dbReference>
<evidence type="ECO:0000256" key="5">
    <source>
        <dbReference type="ARBA" id="ARBA00022723"/>
    </source>
</evidence>
<evidence type="ECO:0000313" key="12">
    <source>
        <dbReference type="EMBL" id="CAH0368405.1"/>
    </source>
</evidence>
<reference evidence="12" key="2">
    <citation type="submission" date="2021-11" db="EMBL/GenBank/DDBJ databases">
        <authorList>
            <consortium name="Genoscope - CEA"/>
            <person name="William W."/>
        </authorList>
    </citation>
    <scope>NUCLEOTIDE SEQUENCE</scope>
</reference>
<dbReference type="GO" id="GO:0046872">
    <property type="term" value="F:metal ion binding"/>
    <property type="evidence" value="ECO:0007669"/>
    <property type="project" value="UniProtKB-KW"/>
</dbReference>
<name>A0A7S4EDE4_9STRA</name>
<dbReference type="GO" id="GO:0042781">
    <property type="term" value="F:3'-tRNA processing endoribonuclease activity"/>
    <property type="evidence" value="ECO:0007669"/>
    <property type="project" value="TreeGrafter"/>
</dbReference>
<feature type="compositionally biased region" description="Basic residues" evidence="9">
    <location>
        <begin position="525"/>
        <end position="537"/>
    </location>
</feature>
<keyword evidence="5" id="KW-0479">Metal-binding</keyword>
<dbReference type="PANTHER" id="PTHR46018:SF2">
    <property type="entry name" value="ZINC PHOSPHODIESTERASE ELAC PROTEIN 1"/>
    <property type="match status" value="1"/>
</dbReference>
<keyword evidence="4" id="KW-0540">Nuclease</keyword>